<dbReference type="RefSeq" id="WP_161818615.1">
    <property type="nucleotide sequence ID" value="NZ_JAACJS010000012.1"/>
</dbReference>
<dbReference type="EMBL" id="JAACJS010000012">
    <property type="protein sequence ID" value="NCI50312.1"/>
    <property type="molecule type" value="Genomic_DNA"/>
</dbReference>
<proteinExistence type="predicted"/>
<dbReference type="SUPFAM" id="SSF52402">
    <property type="entry name" value="Adenine nucleotide alpha hydrolases-like"/>
    <property type="match status" value="1"/>
</dbReference>
<dbReference type="InterPro" id="IPR006016">
    <property type="entry name" value="UspA"/>
</dbReference>
<reference evidence="2 3" key="1">
    <citation type="submission" date="2020-01" db="EMBL/GenBank/DDBJ databases">
        <title>Genome analysis.</title>
        <authorList>
            <person name="Wu S."/>
            <person name="Wang G."/>
        </authorList>
    </citation>
    <scope>NUCLEOTIDE SEQUENCE [LARGE SCALE GENOMIC DNA]</scope>
    <source>
        <strain evidence="2 3">SYL130</strain>
    </source>
</reference>
<dbReference type="Pfam" id="PF00582">
    <property type="entry name" value="Usp"/>
    <property type="match status" value="1"/>
</dbReference>
<organism evidence="2 3">
    <name type="scientific">Sediminibacterium roseum</name>
    <dbReference type="NCBI Taxonomy" id="1978412"/>
    <lineage>
        <taxon>Bacteria</taxon>
        <taxon>Pseudomonadati</taxon>
        <taxon>Bacteroidota</taxon>
        <taxon>Chitinophagia</taxon>
        <taxon>Chitinophagales</taxon>
        <taxon>Chitinophagaceae</taxon>
        <taxon>Sediminibacterium</taxon>
    </lineage>
</organism>
<feature type="domain" description="UspA" evidence="1">
    <location>
        <begin position="6"/>
        <end position="142"/>
    </location>
</feature>
<dbReference type="Proteomes" id="UP000753802">
    <property type="component" value="Unassembled WGS sequence"/>
</dbReference>
<comment type="caution">
    <text evidence="2">The sequence shown here is derived from an EMBL/GenBank/DDBJ whole genome shotgun (WGS) entry which is preliminary data.</text>
</comment>
<accession>A0ABW9ZT59</accession>
<dbReference type="Gene3D" id="3.40.50.12370">
    <property type="match status" value="1"/>
</dbReference>
<protein>
    <submittedName>
        <fullName evidence="2">Universal stress protein</fullName>
    </submittedName>
</protein>
<keyword evidence="3" id="KW-1185">Reference proteome</keyword>
<name>A0ABW9ZT59_9BACT</name>
<evidence type="ECO:0000313" key="2">
    <source>
        <dbReference type="EMBL" id="NCI50312.1"/>
    </source>
</evidence>
<gene>
    <name evidence="2" type="ORF">GWC95_10295</name>
</gene>
<dbReference type="CDD" id="cd00293">
    <property type="entry name" value="USP-like"/>
    <property type="match status" value="1"/>
</dbReference>
<evidence type="ECO:0000259" key="1">
    <source>
        <dbReference type="Pfam" id="PF00582"/>
    </source>
</evidence>
<sequence length="268" mass="30399">MEKLVRRILMPVILDAEFLPVIKQVAALAESHNAELHLLYVGDPAVYKPQLWWFHPKVIPLGLTSEKMALLQMLKEIICREHDISVVTAVEWGKWRTTVLNHAVSIGADLLVLNETAVPKTRFPALKSNLEYILEKSHCQVITLFAAKAPRDAWKQVVIPITDFVPELRLRTIMDTAISQKMKIHLVTVGSGETSKRSTDFYFLTETLKRLKIASHLQVECKCLDHNYSPLDSFLSYARSVGADLLMTRMSAADKEALWVKDLNFHVA</sequence>
<evidence type="ECO:0000313" key="3">
    <source>
        <dbReference type="Proteomes" id="UP000753802"/>
    </source>
</evidence>